<keyword evidence="4" id="KW-1185">Reference proteome</keyword>
<organism evidence="3 4">
    <name type="scientific">Oceanobacillus kimchii</name>
    <dbReference type="NCBI Taxonomy" id="746691"/>
    <lineage>
        <taxon>Bacteria</taxon>
        <taxon>Bacillati</taxon>
        <taxon>Bacillota</taxon>
        <taxon>Bacilli</taxon>
        <taxon>Bacillales</taxon>
        <taxon>Bacillaceae</taxon>
        <taxon>Oceanobacillus</taxon>
    </lineage>
</organism>
<protein>
    <submittedName>
        <fullName evidence="3">DNA repair exonuclease</fullName>
    </submittedName>
</protein>
<evidence type="ECO:0000259" key="2">
    <source>
        <dbReference type="Pfam" id="PF00149"/>
    </source>
</evidence>
<dbReference type="InterPro" id="IPR050535">
    <property type="entry name" value="DNA_Repair-Maintenance_Comp"/>
</dbReference>
<dbReference type="RefSeq" id="WP_317957889.1">
    <property type="nucleotide sequence ID" value="NZ_BSKO01000001.1"/>
</dbReference>
<dbReference type="SUPFAM" id="SSF56300">
    <property type="entry name" value="Metallo-dependent phosphatases"/>
    <property type="match status" value="1"/>
</dbReference>
<proteinExistence type="predicted"/>
<dbReference type="Proteomes" id="UP001275436">
    <property type="component" value="Unassembled WGS sequence"/>
</dbReference>
<evidence type="ECO:0000313" key="3">
    <source>
        <dbReference type="EMBL" id="GLO65589.1"/>
    </source>
</evidence>
<evidence type="ECO:0000313" key="4">
    <source>
        <dbReference type="Proteomes" id="UP001275436"/>
    </source>
</evidence>
<dbReference type="EMBL" id="BSKO01000001">
    <property type="protein sequence ID" value="GLO65589.1"/>
    <property type="molecule type" value="Genomic_DNA"/>
</dbReference>
<reference evidence="3 4" key="1">
    <citation type="submission" date="2023-02" db="EMBL/GenBank/DDBJ databases">
        <title>Oceanobacillus kimchii IFOP_LL358 isolated form Alexandrium catenella lab strain.</title>
        <authorList>
            <person name="Gajardo G."/>
            <person name="Ueki S."/>
            <person name="Maruyama F."/>
        </authorList>
    </citation>
    <scope>NUCLEOTIDE SEQUENCE [LARGE SCALE GENOMIC DNA]</scope>
    <source>
        <strain evidence="3 4">IFOP_LL358</strain>
    </source>
</reference>
<name>A0ABQ5TFE1_9BACI</name>
<dbReference type="PANTHER" id="PTHR30337">
    <property type="entry name" value="COMPONENT OF ATP-DEPENDENT DSDNA EXONUCLEASE"/>
    <property type="match status" value="1"/>
</dbReference>
<evidence type="ECO:0000256" key="1">
    <source>
        <dbReference type="ARBA" id="ARBA00022801"/>
    </source>
</evidence>
<dbReference type="GO" id="GO:0004527">
    <property type="term" value="F:exonuclease activity"/>
    <property type="evidence" value="ECO:0007669"/>
    <property type="project" value="UniProtKB-KW"/>
</dbReference>
<dbReference type="PANTHER" id="PTHR30337:SF7">
    <property type="entry name" value="PHOSPHOESTERASE"/>
    <property type="match status" value="1"/>
</dbReference>
<keyword evidence="3" id="KW-0540">Nuclease</keyword>
<dbReference type="Gene3D" id="3.60.21.10">
    <property type="match status" value="1"/>
</dbReference>
<keyword evidence="3" id="KW-0269">Exonuclease</keyword>
<dbReference type="InterPro" id="IPR041796">
    <property type="entry name" value="Mre11_N"/>
</dbReference>
<feature type="domain" description="Calcineurin-like phosphoesterase" evidence="2">
    <location>
        <begin position="6"/>
        <end position="204"/>
    </location>
</feature>
<dbReference type="InterPro" id="IPR029052">
    <property type="entry name" value="Metallo-depent_PP-like"/>
</dbReference>
<comment type="caution">
    <text evidence="3">The sequence shown here is derived from an EMBL/GenBank/DDBJ whole genome shotgun (WGS) entry which is preliminary data.</text>
</comment>
<dbReference type="Pfam" id="PF00149">
    <property type="entry name" value="Metallophos"/>
    <property type="match status" value="1"/>
</dbReference>
<dbReference type="CDD" id="cd00840">
    <property type="entry name" value="MPP_Mre11_N"/>
    <property type="match status" value="1"/>
</dbReference>
<accession>A0ABQ5TFE1</accession>
<dbReference type="PIRSF" id="PIRSF033091">
    <property type="entry name" value="Pesterase_YhaO"/>
    <property type="match status" value="1"/>
</dbReference>
<keyword evidence="1" id="KW-0378">Hydrolase</keyword>
<gene>
    <name evidence="3" type="ORF">MACH08_13730</name>
</gene>
<sequence length="402" mass="47344">MKESISFIHAADLHLDSPFRGLQNIPEEIFQEIQESTFTTLDNLIEQAIKHKVDFLLLVGDLYDTDNQSLKAQVRLRNAFQKLEEYNIQVFLSYGNHDYLNEHSLYVQFPNNVHMFTSETVSYLPYNRTEETIAHIYGFSYENRAVYDSKVPHYQRINEQVPYHIGLLHGSITTNTEHDMYAPFHLEELKNAHMDYWALGHIHKREVLSDAPPIIYPGNIQGRHRKEIGKKGCYFVEMNEFEVQKQFISLESIRFEQLELDLSGVEFLHNIEPLVLQSLPQLDNPGLIELIIKMNEQQYESWKQTRIDEWIDIINELTITQSPWIYIYRTSIQVPKSHEFGENSPFFTMIKKQIDEVPIQPIVDELYQNRQARKYINALSESEIEAIKQEADQFLQDAFRRG</sequence>
<dbReference type="InterPro" id="IPR014576">
    <property type="entry name" value="Pesterase_YhaO"/>
</dbReference>
<dbReference type="InterPro" id="IPR004843">
    <property type="entry name" value="Calcineurin-like_PHP"/>
</dbReference>